<dbReference type="GO" id="GO:0000785">
    <property type="term" value="C:chromatin"/>
    <property type="evidence" value="ECO:0007669"/>
    <property type="project" value="TreeGrafter"/>
</dbReference>
<dbReference type="EMBL" id="LSRQ01003082">
    <property type="protein sequence ID" value="OAY72498.1"/>
    <property type="molecule type" value="Genomic_DNA"/>
</dbReference>
<evidence type="ECO:0000256" key="6">
    <source>
        <dbReference type="ARBA" id="ARBA00023242"/>
    </source>
</evidence>
<keyword evidence="4" id="KW-0498">Mitosis</keyword>
<dbReference type="AlphaFoldDB" id="A0A199V669"/>
<dbReference type="GO" id="GO:0035825">
    <property type="term" value="P:homologous recombination"/>
    <property type="evidence" value="ECO:0007669"/>
    <property type="project" value="UniProtKB-ARBA"/>
</dbReference>
<keyword evidence="6" id="KW-0539">Nucleus</keyword>
<dbReference type="CDD" id="cd19953">
    <property type="entry name" value="PDS5"/>
    <property type="match status" value="1"/>
</dbReference>
<dbReference type="Proteomes" id="UP000092600">
    <property type="component" value="Unassembled WGS sequence"/>
</dbReference>
<organism evidence="8 9">
    <name type="scientific">Ananas comosus</name>
    <name type="common">Pineapple</name>
    <name type="synonym">Ananas ananas</name>
    <dbReference type="NCBI Taxonomy" id="4615"/>
    <lineage>
        <taxon>Eukaryota</taxon>
        <taxon>Viridiplantae</taxon>
        <taxon>Streptophyta</taxon>
        <taxon>Embryophyta</taxon>
        <taxon>Tracheophyta</taxon>
        <taxon>Spermatophyta</taxon>
        <taxon>Magnoliopsida</taxon>
        <taxon>Liliopsida</taxon>
        <taxon>Poales</taxon>
        <taxon>Bromeliaceae</taxon>
        <taxon>Bromelioideae</taxon>
        <taxon>Ananas</taxon>
    </lineage>
</organism>
<dbReference type="InterPro" id="IPR016024">
    <property type="entry name" value="ARM-type_fold"/>
</dbReference>
<accession>A0A199V669</accession>
<dbReference type="GO" id="GO:0005634">
    <property type="term" value="C:nucleus"/>
    <property type="evidence" value="ECO:0007669"/>
    <property type="project" value="UniProtKB-SubCell"/>
</dbReference>
<evidence type="ECO:0000313" key="9">
    <source>
        <dbReference type="Proteomes" id="UP000092600"/>
    </source>
</evidence>
<dbReference type="InterPro" id="IPR039776">
    <property type="entry name" value="Pds5"/>
</dbReference>
<dbReference type="STRING" id="4615.A0A199V669"/>
<sequence>MPDPPERVVERVGKLLSQPRLNKDALVKLLKQAEGALSELTQSSSLENTLRPLNKSLVQSNLLHHKDKDVKLLVAVCFTDIIRILAPNPPYSDEVFKEIFKIIISTFVDLADVESPYISRRMKILETVSALRCSVIMLDIGCEDLVLDMFRSKNYCHLRLFICATDEESLFSRQVHQQSVFQAMQSIMTHIIEEKVSQPLLEVILWNIVKEKKGPPFELAVVIIQNCAAKLEPSLRVFLTSCILNRGASPNELKKLYHQIILEIFQFSPQILFAVIPNLTHELLTDQVDVRLEAVQLIGKLVALSKLHFGQDYRSVFVEFLKRFSDKATEVRIAAIECAKACYLALPSGNEVHDVLTALEARLLDFDDKVRIQTVIAVCDLAKSNLTCFPSELISRAVERLRDKKVSVRKTTLQKLLELYRDYCSKCSKGIAIINEHYEQIPCKILALCFDKDCESFRSAYLLYIYKLLYSHIVLMCEMQHHRPQNMELVLAEELFPSSLSSKERDSFLKRIGSKHTNYNFFKVLSLKCSNMIFNTEIVYSIMEDLISCTQCGNKHMQSTIDLLLIILTMFPSLLRGSEAYWLKLFSENSALTNEKVLQILVKAACHISIQLRQVNDIYPLLERKCLEGTRAESKLAVSAIASLGHSSDDNTFSVLLK</sequence>
<dbReference type="InterPro" id="IPR011989">
    <property type="entry name" value="ARM-like"/>
</dbReference>
<evidence type="ECO:0000256" key="7">
    <source>
        <dbReference type="ARBA" id="ARBA00023306"/>
    </source>
</evidence>
<comment type="caution">
    <text evidence="8">The sequence shown here is derived from an EMBL/GenBank/DDBJ whole genome shotgun (WGS) entry which is preliminary data.</text>
</comment>
<keyword evidence="2" id="KW-0132">Cell division</keyword>
<dbReference type="PANTHER" id="PTHR12663:SF50">
    <property type="entry name" value="SISTER CHROMATID COHESION PROTEIN PDS5 HOMOLOG B"/>
    <property type="match status" value="1"/>
</dbReference>
<reference evidence="8 9" key="1">
    <citation type="journal article" date="2016" name="DNA Res.">
        <title>The draft genome of MD-2 pineapple using hybrid error correction of long reads.</title>
        <authorList>
            <person name="Redwan R.M."/>
            <person name="Saidin A."/>
            <person name="Kumar S.V."/>
        </authorList>
    </citation>
    <scope>NUCLEOTIDE SEQUENCE [LARGE SCALE GENOMIC DNA]</scope>
    <source>
        <strain evidence="9">cv. MD2</strain>
        <tissue evidence="8">Leaf</tissue>
    </source>
</reference>
<protein>
    <submittedName>
        <fullName evidence="8">Sister chromatid cohesion protein PDS A</fullName>
    </submittedName>
</protein>
<keyword evidence="7" id="KW-0131">Cell cycle</keyword>
<dbReference type="GO" id="GO:0006281">
    <property type="term" value="P:DNA repair"/>
    <property type="evidence" value="ECO:0007669"/>
    <property type="project" value="UniProtKB-KW"/>
</dbReference>
<name>A0A199V669_ANACO</name>
<dbReference type="Gene3D" id="1.25.10.10">
    <property type="entry name" value="Leucine-rich Repeat Variant"/>
    <property type="match status" value="1"/>
</dbReference>
<keyword evidence="3" id="KW-0227">DNA damage</keyword>
<dbReference type="GO" id="GO:0007064">
    <property type="term" value="P:mitotic sister chromatid cohesion"/>
    <property type="evidence" value="ECO:0007669"/>
    <property type="project" value="InterPro"/>
</dbReference>
<dbReference type="PANTHER" id="PTHR12663">
    <property type="entry name" value="ANDROGEN INDUCED INHIBITOR OF PROLIFERATION AS3 / PDS5-RELATED"/>
    <property type="match status" value="1"/>
</dbReference>
<evidence type="ECO:0000256" key="5">
    <source>
        <dbReference type="ARBA" id="ARBA00023204"/>
    </source>
</evidence>
<dbReference type="Pfam" id="PF20168">
    <property type="entry name" value="PDS5"/>
    <property type="match status" value="1"/>
</dbReference>
<dbReference type="GO" id="GO:0051301">
    <property type="term" value="P:cell division"/>
    <property type="evidence" value="ECO:0007669"/>
    <property type="project" value="UniProtKB-KW"/>
</dbReference>
<evidence type="ECO:0000256" key="4">
    <source>
        <dbReference type="ARBA" id="ARBA00022776"/>
    </source>
</evidence>
<dbReference type="SUPFAM" id="SSF48371">
    <property type="entry name" value="ARM repeat"/>
    <property type="match status" value="1"/>
</dbReference>
<evidence type="ECO:0000256" key="3">
    <source>
        <dbReference type="ARBA" id="ARBA00022763"/>
    </source>
</evidence>
<gene>
    <name evidence="8" type="ORF">ACMD2_24789</name>
</gene>
<feature type="non-terminal residue" evidence="8">
    <location>
        <position position="658"/>
    </location>
</feature>
<comment type="subcellular location">
    <subcellularLocation>
        <location evidence="1">Nucleus</location>
    </subcellularLocation>
</comment>
<evidence type="ECO:0000313" key="8">
    <source>
        <dbReference type="EMBL" id="OAY72498.1"/>
    </source>
</evidence>
<evidence type="ECO:0000256" key="1">
    <source>
        <dbReference type="ARBA" id="ARBA00004123"/>
    </source>
</evidence>
<keyword evidence="5" id="KW-0234">DNA repair</keyword>
<evidence type="ECO:0000256" key="2">
    <source>
        <dbReference type="ARBA" id="ARBA00022618"/>
    </source>
</evidence>
<proteinExistence type="predicted"/>